<dbReference type="PANTHER" id="PTHR31084">
    <property type="entry name" value="ALPHA-L-FUCOSIDASE 2"/>
    <property type="match status" value="1"/>
</dbReference>
<accession>A0A165D3W5</accession>
<keyword evidence="1" id="KW-0472">Membrane</keyword>
<dbReference type="GO" id="GO:0004560">
    <property type="term" value="F:alpha-L-fucosidase activity"/>
    <property type="evidence" value="ECO:0007669"/>
    <property type="project" value="InterPro"/>
</dbReference>
<dbReference type="Gene3D" id="1.50.10.10">
    <property type="match status" value="1"/>
</dbReference>
<dbReference type="InterPro" id="IPR012341">
    <property type="entry name" value="6hp_glycosidase-like_sf"/>
</dbReference>
<dbReference type="GO" id="GO:0005975">
    <property type="term" value="P:carbohydrate metabolic process"/>
    <property type="evidence" value="ECO:0007669"/>
    <property type="project" value="InterPro"/>
</dbReference>
<feature type="domain" description="Glycosyl hydrolase family 95 catalytic" evidence="4">
    <location>
        <begin position="387"/>
        <end position="800"/>
    </location>
</feature>
<keyword evidence="1" id="KW-0812">Transmembrane</keyword>
<dbReference type="PANTHER" id="PTHR31084:SF3">
    <property type="entry name" value="ALPHA-FUCOSIDASE A"/>
    <property type="match status" value="1"/>
</dbReference>
<dbReference type="InterPro" id="IPR008928">
    <property type="entry name" value="6-hairpin_glycosidase_sf"/>
</dbReference>
<dbReference type="Pfam" id="PF22124">
    <property type="entry name" value="Glyco_hydro_95_cat"/>
    <property type="match status" value="1"/>
</dbReference>
<protein>
    <submittedName>
        <fullName evidence="5">Uncharacterized protein</fullName>
    </submittedName>
</protein>
<dbReference type="InterPro" id="IPR027414">
    <property type="entry name" value="GH95_N_dom"/>
</dbReference>
<sequence>MSMDYTRSRCIQPPNRAVRGPMTATTTAGGPDEKLAQKAILNAEPPSQILRQHHTLLEWGPVRCRRRTAVWPIMCCCVVLGYVFIGAQPRGLQEMYKALLAHVCTPLSSGNHLWYKTWGTEWYHSYLPVGNGYMGLMQSGRPDYDELVLNLESLWSGGPYNPANNYDGGNPTSPVPESTRENIRAAVWADQTPDMTPLVVAFPHYGSLTSPGSLFISRSATPNVTSFQRSLDFDTGAISASWQEGTAQLSRTSFCSFPDEVCVVNTVASQSPSGPTVYHFDTLRTPDYASVSCLDKRTIVYRGQAEPGGMTYELLARLIVGSDASVQCTGTPGNATLASSSREQTVLIAGGTNYNIDAGTRATNYSFVGPDPHMAALSALSKATAQSYSSLFSRHTSDYSKLFHGFELDLGQKPDPSKTTDELVAEYSTATGNVYLEWLLFNLGRFMMITAARGVLPPGLQGVWSTGLDAPWSGDYHANINIQMNYWGLEDSNLGSITGSLWDYMSKTWAPRGSETAQLVYGSRGFVVHNEMNIFGHTGMKLGDPQWANYPAAAAWMMLHVWDHFDFTGDATWFKRQGWPLLKGVAEFWLDNLFEDAATGDGTLVATPCDSPENPLVGPTYGCAHFQQLIWELFRNIEKGFPLSGDTDAAFLKEVQDKLAILDRGVRIGSWGQLQEWKRDLDSPSDTHRHISHLMGLYPGYAIASYDEESPSRDEVLKAAATTLIHRGPGISDSDAGWEKMVRSVLWSQLANATGAYYEYQLSLERDYGANLFDMYDGKANSLFQIDANYGAVGAVMNMLVQAPNTPSLSDPLVVHLLPALPSAWGSGSLKNARVRNGMSLSMSWTGGKLKSASLQFDKPALRKEVQVVSGGRTLKTFTVPSNFATVRVL</sequence>
<dbReference type="InterPro" id="IPR049053">
    <property type="entry name" value="AFCA-like_C"/>
</dbReference>
<feature type="transmembrane region" description="Helical" evidence="1">
    <location>
        <begin position="69"/>
        <end position="87"/>
    </location>
</feature>
<dbReference type="PIRSF" id="PIRSF007663">
    <property type="entry name" value="UCP007663"/>
    <property type="match status" value="1"/>
</dbReference>
<reference evidence="5 6" key="1">
    <citation type="journal article" date="2016" name="Mol. Biol. Evol.">
        <title>Comparative Genomics of Early-Diverging Mushroom-Forming Fungi Provides Insights into the Origins of Lignocellulose Decay Capabilities.</title>
        <authorList>
            <person name="Nagy L.G."/>
            <person name="Riley R."/>
            <person name="Tritt A."/>
            <person name="Adam C."/>
            <person name="Daum C."/>
            <person name="Floudas D."/>
            <person name="Sun H."/>
            <person name="Yadav J.S."/>
            <person name="Pangilinan J."/>
            <person name="Larsson K.H."/>
            <person name="Matsuura K."/>
            <person name="Barry K."/>
            <person name="Labutti K."/>
            <person name="Kuo R."/>
            <person name="Ohm R.A."/>
            <person name="Bhattacharya S.S."/>
            <person name="Shirouzu T."/>
            <person name="Yoshinaga Y."/>
            <person name="Martin F.M."/>
            <person name="Grigoriev I.V."/>
            <person name="Hibbett D.S."/>
        </authorList>
    </citation>
    <scope>NUCLEOTIDE SEQUENCE [LARGE SCALE GENOMIC DNA]</scope>
    <source>
        <strain evidence="5 6">HHB12029</strain>
    </source>
</reference>
<dbReference type="STRING" id="1314781.A0A165D3W5"/>
<dbReference type="InParanoid" id="A0A165D3W5"/>
<dbReference type="Proteomes" id="UP000077266">
    <property type="component" value="Unassembled WGS sequence"/>
</dbReference>
<proteinExistence type="predicted"/>
<gene>
    <name evidence="5" type="ORF">EXIGLDRAFT_742074</name>
</gene>
<dbReference type="InterPro" id="IPR016518">
    <property type="entry name" value="Alpha-L-fucosidase"/>
</dbReference>
<feature type="domain" description="Alpha fucosidase A-like C-terminal" evidence="3">
    <location>
        <begin position="814"/>
        <end position="857"/>
    </location>
</feature>
<evidence type="ECO:0000259" key="3">
    <source>
        <dbReference type="Pfam" id="PF21307"/>
    </source>
</evidence>
<feature type="domain" description="Glycosyl hydrolase family 95 N-terminal" evidence="2">
    <location>
        <begin position="113"/>
        <end position="355"/>
    </location>
</feature>
<evidence type="ECO:0000313" key="5">
    <source>
        <dbReference type="EMBL" id="KZV83726.1"/>
    </source>
</evidence>
<organism evidence="5 6">
    <name type="scientific">Exidia glandulosa HHB12029</name>
    <dbReference type="NCBI Taxonomy" id="1314781"/>
    <lineage>
        <taxon>Eukaryota</taxon>
        <taxon>Fungi</taxon>
        <taxon>Dikarya</taxon>
        <taxon>Basidiomycota</taxon>
        <taxon>Agaricomycotina</taxon>
        <taxon>Agaricomycetes</taxon>
        <taxon>Auriculariales</taxon>
        <taxon>Exidiaceae</taxon>
        <taxon>Exidia</taxon>
    </lineage>
</organism>
<keyword evidence="6" id="KW-1185">Reference proteome</keyword>
<dbReference type="SUPFAM" id="SSF48208">
    <property type="entry name" value="Six-hairpin glycosidases"/>
    <property type="match status" value="1"/>
</dbReference>
<name>A0A165D3W5_EXIGL</name>
<keyword evidence="1" id="KW-1133">Transmembrane helix</keyword>
<evidence type="ECO:0000259" key="2">
    <source>
        <dbReference type="Pfam" id="PF14498"/>
    </source>
</evidence>
<evidence type="ECO:0000259" key="4">
    <source>
        <dbReference type="Pfam" id="PF22124"/>
    </source>
</evidence>
<dbReference type="InterPro" id="IPR054363">
    <property type="entry name" value="GH95_cat"/>
</dbReference>
<evidence type="ECO:0000313" key="6">
    <source>
        <dbReference type="Proteomes" id="UP000077266"/>
    </source>
</evidence>
<dbReference type="EMBL" id="KV426257">
    <property type="protein sequence ID" value="KZV83726.1"/>
    <property type="molecule type" value="Genomic_DNA"/>
</dbReference>
<dbReference type="AlphaFoldDB" id="A0A165D3W5"/>
<evidence type="ECO:0000256" key="1">
    <source>
        <dbReference type="SAM" id="Phobius"/>
    </source>
</evidence>
<dbReference type="Pfam" id="PF14498">
    <property type="entry name" value="Glyco_hyd_65N_2"/>
    <property type="match status" value="1"/>
</dbReference>
<dbReference type="OrthoDB" id="2848340at2759"/>
<dbReference type="Pfam" id="PF21307">
    <property type="entry name" value="Glyco_hydro_95_C"/>
    <property type="match status" value="1"/>
</dbReference>